<organism evidence="4 5">
    <name type="scientific">Mucilaginibacter polytrichastri</name>
    <dbReference type="NCBI Taxonomy" id="1302689"/>
    <lineage>
        <taxon>Bacteria</taxon>
        <taxon>Pseudomonadati</taxon>
        <taxon>Bacteroidota</taxon>
        <taxon>Sphingobacteriia</taxon>
        <taxon>Sphingobacteriales</taxon>
        <taxon>Sphingobacteriaceae</taxon>
        <taxon>Mucilaginibacter</taxon>
    </lineage>
</organism>
<dbReference type="STRING" id="1302689.RG47T_5112"/>
<proteinExistence type="inferred from homology"/>
<evidence type="ECO:0000256" key="3">
    <source>
        <dbReference type="RuleBase" id="RU000363"/>
    </source>
</evidence>
<comment type="similarity">
    <text evidence="1 3">Belongs to the short-chain dehydrogenases/reductases (SDR) family.</text>
</comment>
<dbReference type="Pfam" id="PF00106">
    <property type="entry name" value="adh_short"/>
    <property type="match status" value="1"/>
</dbReference>
<dbReference type="OrthoDB" id="9810734at2"/>
<evidence type="ECO:0000256" key="1">
    <source>
        <dbReference type="ARBA" id="ARBA00006484"/>
    </source>
</evidence>
<evidence type="ECO:0000313" key="5">
    <source>
        <dbReference type="Proteomes" id="UP000186720"/>
    </source>
</evidence>
<dbReference type="PANTHER" id="PTHR44196">
    <property type="entry name" value="DEHYDROGENASE/REDUCTASE SDR FAMILY MEMBER 7B"/>
    <property type="match status" value="1"/>
</dbReference>
<dbReference type="PRINTS" id="PR00081">
    <property type="entry name" value="GDHRDH"/>
</dbReference>
<dbReference type="PRINTS" id="PR00080">
    <property type="entry name" value="SDRFAMILY"/>
</dbReference>
<dbReference type="GO" id="GO:0016020">
    <property type="term" value="C:membrane"/>
    <property type="evidence" value="ECO:0007669"/>
    <property type="project" value="TreeGrafter"/>
</dbReference>
<evidence type="ECO:0008006" key="6">
    <source>
        <dbReference type="Google" id="ProtNLM"/>
    </source>
</evidence>
<dbReference type="RefSeq" id="WP_074492828.1">
    <property type="nucleotide sequence ID" value="NZ_FPAM01000022.1"/>
</dbReference>
<comment type="caution">
    <text evidence="4">The sequence shown here is derived from an EMBL/GenBank/DDBJ whole genome shotgun (WGS) entry which is preliminary data.</text>
</comment>
<dbReference type="Proteomes" id="UP000186720">
    <property type="component" value="Unassembled WGS sequence"/>
</dbReference>
<dbReference type="InterPro" id="IPR002347">
    <property type="entry name" value="SDR_fam"/>
</dbReference>
<keyword evidence="5" id="KW-1185">Reference proteome</keyword>
<name>A0A1Q6A6I7_9SPHI</name>
<gene>
    <name evidence="4" type="ORF">RG47T_5112</name>
</gene>
<reference evidence="4 5" key="1">
    <citation type="submission" date="2016-11" db="EMBL/GenBank/DDBJ databases">
        <title>Whole Genome Sequencing of Mucilaginibacter polytrichastri RG4-7(T) isolated from the moss sample.</title>
        <authorList>
            <person name="Li Y."/>
        </authorList>
    </citation>
    <scope>NUCLEOTIDE SEQUENCE [LARGE SCALE GENOMIC DNA]</scope>
    <source>
        <strain evidence="4 5">RG4-7</strain>
    </source>
</reference>
<dbReference type="InterPro" id="IPR036291">
    <property type="entry name" value="NAD(P)-bd_dom_sf"/>
</dbReference>
<keyword evidence="2" id="KW-0560">Oxidoreductase</keyword>
<dbReference type="PANTHER" id="PTHR44196:SF1">
    <property type="entry name" value="DEHYDROGENASE_REDUCTASE SDR FAMILY MEMBER 7B"/>
    <property type="match status" value="1"/>
</dbReference>
<dbReference type="EMBL" id="MPPL01000001">
    <property type="protein sequence ID" value="OKS89627.1"/>
    <property type="molecule type" value="Genomic_DNA"/>
</dbReference>
<dbReference type="SUPFAM" id="SSF51735">
    <property type="entry name" value="NAD(P)-binding Rossmann-fold domains"/>
    <property type="match status" value="1"/>
</dbReference>
<sequence>MKLKNSTILITGGSSGIGLEFVKQLIAQQPEAILITGRDISRLEQVRQQYPQVHIFQSDVSDPKAIMQLAETTIAQFPKLNILINNAGVMRNINLLDNIADQQSITAEIDIDLAGPILMVQQFLPHLLTQSSAAIINVTSGLAFVPFPISPIYSAAKAGLRAYTRVLRLQLKSTKVKVFELAPPSTETPLQKDFTGLVDSSHNMAVDKMIGIAIKGLLNDQLEIKPGFSKVLKFMSRLMPDFILNFLDKTLQKTRSKNLHS</sequence>
<evidence type="ECO:0000313" key="4">
    <source>
        <dbReference type="EMBL" id="OKS89627.1"/>
    </source>
</evidence>
<dbReference type="AlphaFoldDB" id="A0A1Q6A6I7"/>
<protein>
    <recommendedName>
        <fullName evidence="6">Oxidoreductase DltE</fullName>
    </recommendedName>
</protein>
<dbReference type="InterPro" id="IPR020904">
    <property type="entry name" value="Sc_DH/Rdtase_CS"/>
</dbReference>
<dbReference type="Gene3D" id="3.40.50.720">
    <property type="entry name" value="NAD(P)-binding Rossmann-like Domain"/>
    <property type="match status" value="1"/>
</dbReference>
<dbReference type="GO" id="GO:0016491">
    <property type="term" value="F:oxidoreductase activity"/>
    <property type="evidence" value="ECO:0007669"/>
    <property type="project" value="UniProtKB-KW"/>
</dbReference>
<accession>A0A1Q6A6I7</accession>
<evidence type="ECO:0000256" key="2">
    <source>
        <dbReference type="ARBA" id="ARBA00023002"/>
    </source>
</evidence>
<dbReference type="PROSITE" id="PS00061">
    <property type="entry name" value="ADH_SHORT"/>
    <property type="match status" value="1"/>
</dbReference>